<feature type="transmembrane region" description="Helical" evidence="7">
    <location>
        <begin position="29"/>
        <end position="49"/>
    </location>
</feature>
<keyword evidence="6 7" id="KW-0472">Membrane</keyword>
<gene>
    <name evidence="9" type="ORF">AM592_16590</name>
</gene>
<dbReference type="GO" id="GO:0048473">
    <property type="term" value="P:D-methionine transmembrane transport"/>
    <property type="evidence" value="ECO:0007669"/>
    <property type="project" value="TreeGrafter"/>
</dbReference>
<feature type="transmembrane region" description="Helical" evidence="7">
    <location>
        <begin position="129"/>
        <end position="149"/>
    </location>
</feature>
<evidence type="ECO:0000256" key="5">
    <source>
        <dbReference type="ARBA" id="ARBA00022989"/>
    </source>
</evidence>
<dbReference type="Pfam" id="PF00528">
    <property type="entry name" value="BPD_transp_1"/>
    <property type="match status" value="1"/>
</dbReference>
<dbReference type="GO" id="GO:0005886">
    <property type="term" value="C:plasma membrane"/>
    <property type="evidence" value="ECO:0007669"/>
    <property type="project" value="UniProtKB-SubCell"/>
</dbReference>
<dbReference type="InterPro" id="IPR035906">
    <property type="entry name" value="MetI-like_sf"/>
</dbReference>
<keyword evidence="2 7" id="KW-0813">Transport</keyword>
<comment type="similarity">
    <text evidence="7">Belongs to the binding-protein-dependent transport system permease family.</text>
</comment>
<name>A0A0M5JMA6_9BACI</name>
<protein>
    <submittedName>
        <fullName evidence="9">ABC transporter permease</fullName>
    </submittedName>
</protein>
<dbReference type="SUPFAM" id="SSF161098">
    <property type="entry name" value="MetI-like"/>
    <property type="match status" value="1"/>
</dbReference>
<dbReference type="CDD" id="cd06261">
    <property type="entry name" value="TM_PBP2"/>
    <property type="match status" value="1"/>
</dbReference>
<proteinExistence type="inferred from homology"/>
<dbReference type="EMBL" id="CP012600">
    <property type="protein sequence ID" value="ALC83014.1"/>
    <property type="molecule type" value="Genomic_DNA"/>
</dbReference>
<dbReference type="STRING" id="1441095.AM592_16590"/>
<dbReference type="Gene3D" id="1.10.3720.10">
    <property type="entry name" value="MetI-like"/>
    <property type="match status" value="1"/>
</dbReference>
<evidence type="ECO:0000256" key="7">
    <source>
        <dbReference type="RuleBase" id="RU363032"/>
    </source>
</evidence>
<evidence type="ECO:0000256" key="1">
    <source>
        <dbReference type="ARBA" id="ARBA00004651"/>
    </source>
</evidence>
<evidence type="ECO:0000256" key="3">
    <source>
        <dbReference type="ARBA" id="ARBA00022475"/>
    </source>
</evidence>
<evidence type="ECO:0000313" key="10">
    <source>
        <dbReference type="Proteomes" id="UP000067625"/>
    </source>
</evidence>
<dbReference type="OrthoDB" id="9793490at2"/>
<feature type="transmembrane region" description="Helical" evidence="7">
    <location>
        <begin position="156"/>
        <end position="178"/>
    </location>
</feature>
<reference evidence="9 10" key="2">
    <citation type="journal article" date="2016" name="Int. J. Syst. Evol. Microbiol.">
        <title>Bacillus gobiensis sp. nov., isolated from a soil sample.</title>
        <authorList>
            <person name="Liu B."/>
            <person name="Liu G.H."/>
            <person name="Cetin S."/>
            <person name="Schumann P."/>
            <person name="Pan Z.Z."/>
            <person name="Chen Q.Q."/>
        </authorList>
    </citation>
    <scope>NUCLEOTIDE SEQUENCE [LARGE SCALE GENOMIC DNA]</scope>
    <source>
        <strain evidence="9 10">FJAT-4402</strain>
    </source>
</reference>
<feature type="transmembrane region" description="Helical" evidence="7">
    <location>
        <begin position="69"/>
        <end position="88"/>
    </location>
</feature>
<dbReference type="RefSeq" id="WP_053604841.1">
    <property type="nucleotide sequence ID" value="NZ_CP012600.1"/>
</dbReference>
<accession>A0A0M5JMA6</accession>
<evidence type="ECO:0000259" key="8">
    <source>
        <dbReference type="PROSITE" id="PS50928"/>
    </source>
</evidence>
<evidence type="ECO:0000256" key="2">
    <source>
        <dbReference type="ARBA" id="ARBA00022448"/>
    </source>
</evidence>
<keyword evidence="10" id="KW-1185">Reference proteome</keyword>
<keyword evidence="4 7" id="KW-0812">Transmembrane</keyword>
<feature type="transmembrane region" description="Helical" evidence="7">
    <location>
        <begin position="198"/>
        <end position="220"/>
    </location>
</feature>
<dbReference type="PROSITE" id="PS50928">
    <property type="entry name" value="ABC_TM1"/>
    <property type="match status" value="1"/>
</dbReference>
<evidence type="ECO:0000256" key="4">
    <source>
        <dbReference type="ARBA" id="ARBA00022692"/>
    </source>
</evidence>
<dbReference type="PATRIC" id="fig|1441095.3.peg.3675"/>
<feature type="domain" description="ABC transmembrane type-1" evidence="8">
    <location>
        <begin position="23"/>
        <end position="217"/>
    </location>
</feature>
<keyword evidence="3" id="KW-1003">Cell membrane</keyword>
<evidence type="ECO:0000313" key="9">
    <source>
        <dbReference type="EMBL" id="ALC83014.1"/>
    </source>
</evidence>
<dbReference type="PANTHER" id="PTHR30450:SF1">
    <property type="entry name" value="D-METHIONINE TRANSPORT SYSTEM PERMEASE PROTEIN METI-RELATED"/>
    <property type="match status" value="1"/>
</dbReference>
<keyword evidence="5 7" id="KW-1133">Transmembrane helix</keyword>
<sequence length="226" mass="24441">MGNLIQFLLPNVSQVMDEFYLSIIQTLKMVFESGLISFLLSLVIGIILVSTKKDGILENTFIFNIFDKLINLFRSIPFIILIAALIPITRLISGTAVGVQGTIFPLIVGITPFFSRQIESALSEVDEGLVESGIAMGLSPFQIIVSVYLKEGISSIARVTTITVISLIGLTAIVGVVGGGGIGDFAIRYGYQQNQLDATYLSIIVLLIFVSIVQIIGTLITKKTTH</sequence>
<organism evidence="9 10">
    <name type="scientific">Bacillus gobiensis</name>
    <dbReference type="NCBI Taxonomy" id="1441095"/>
    <lineage>
        <taxon>Bacteria</taxon>
        <taxon>Bacillati</taxon>
        <taxon>Bacillota</taxon>
        <taxon>Bacilli</taxon>
        <taxon>Bacillales</taxon>
        <taxon>Bacillaceae</taxon>
        <taxon>Bacillus</taxon>
    </lineage>
</organism>
<reference evidence="10" key="1">
    <citation type="submission" date="2015-08" db="EMBL/GenBank/DDBJ databases">
        <title>Genome sequencing project for genomic taxonomy and phylogenomics of Bacillus-like bacteria.</title>
        <authorList>
            <person name="Liu B."/>
            <person name="Wang J."/>
            <person name="Zhu Y."/>
            <person name="Liu G."/>
            <person name="Chen Q."/>
            <person name="Chen Z."/>
            <person name="Lan J."/>
            <person name="Che J."/>
            <person name="Ge C."/>
            <person name="Shi H."/>
            <person name="Pan Z."/>
            <person name="Liu X."/>
        </authorList>
    </citation>
    <scope>NUCLEOTIDE SEQUENCE [LARGE SCALE GENOMIC DNA]</scope>
    <source>
        <strain evidence="10">FJAT-4402</strain>
    </source>
</reference>
<evidence type="ECO:0000256" key="6">
    <source>
        <dbReference type="ARBA" id="ARBA00023136"/>
    </source>
</evidence>
<dbReference type="Proteomes" id="UP000067625">
    <property type="component" value="Chromosome"/>
</dbReference>
<dbReference type="PANTHER" id="PTHR30450">
    <property type="entry name" value="ABC TRANSPORTER PERMEASE"/>
    <property type="match status" value="1"/>
</dbReference>
<comment type="subcellular location">
    <subcellularLocation>
        <location evidence="1 7">Cell membrane</location>
        <topology evidence="1 7">Multi-pass membrane protein</topology>
    </subcellularLocation>
</comment>
<dbReference type="AlphaFoldDB" id="A0A0M5JMA6"/>
<dbReference type="InterPro" id="IPR000515">
    <property type="entry name" value="MetI-like"/>
</dbReference>
<dbReference type="InterPro" id="IPR051322">
    <property type="entry name" value="AA_ABC_Transporter_Permease"/>
</dbReference>